<evidence type="ECO:0000256" key="4">
    <source>
        <dbReference type="ARBA" id="ARBA00023163"/>
    </source>
</evidence>
<dbReference type="Gene3D" id="4.10.240.10">
    <property type="entry name" value="Zn(2)-C6 fungal-type DNA-binding domain"/>
    <property type="match status" value="1"/>
</dbReference>
<keyword evidence="2" id="KW-0805">Transcription regulation</keyword>
<dbReference type="GO" id="GO:0003677">
    <property type="term" value="F:DNA binding"/>
    <property type="evidence" value="ECO:0007669"/>
    <property type="project" value="UniProtKB-KW"/>
</dbReference>
<keyword evidence="1" id="KW-0479">Metal-binding</keyword>
<evidence type="ECO:0000256" key="6">
    <source>
        <dbReference type="SAM" id="MobiDB-lite"/>
    </source>
</evidence>
<dbReference type="CDD" id="cd12148">
    <property type="entry name" value="fungal_TF_MHR"/>
    <property type="match status" value="1"/>
</dbReference>
<dbReference type="GO" id="GO:0006351">
    <property type="term" value="P:DNA-templated transcription"/>
    <property type="evidence" value="ECO:0007669"/>
    <property type="project" value="InterPro"/>
</dbReference>
<dbReference type="PROSITE" id="PS50048">
    <property type="entry name" value="ZN2_CY6_FUNGAL_2"/>
    <property type="match status" value="1"/>
</dbReference>
<dbReference type="SUPFAM" id="SSF57701">
    <property type="entry name" value="Zn2/Cys6 DNA-binding domain"/>
    <property type="match status" value="1"/>
</dbReference>
<gene>
    <name evidence="8" type="ORF">CKM354_000728700</name>
</gene>
<dbReference type="AlphaFoldDB" id="A0A9P3CJV4"/>
<dbReference type="RefSeq" id="XP_044658565.1">
    <property type="nucleotide sequence ID" value="XM_044802630.1"/>
</dbReference>
<evidence type="ECO:0000256" key="1">
    <source>
        <dbReference type="ARBA" id="ARBA00022723"/>
    </source>
</evidence>
<dbReference type="SMART" id="SM00906">
    <property type="entry name" value="Fungal_trans"/>
    <property type="match status" value="1"/>
</dbReference>
<dbReference type="CDD" id="cd00067">
    <property type="entry name" value="GAL4"/>
    <property type="match status" value="1"/>
</dbReference>
<protein>
    <recommendedName>
        <fullName evidence="7">Zn(2)-C6 fungal-type domain-containing protein</fullName>
    </recommendedName>
</protein>
<keyword evidence="5" id="KW-0539">Nucleus</keyword>
<feature type="region of interest" description="Disordered" evidence="6">
    <location>
        <begin position="66"/>
        <end position="150"/>
    </location>
</feature>
<sequence length="725" mass="79792">MPRAKDDGVKRTAHACTACRDRKIKCSGSQPCRYCARRGAECVFVDDGKRKLYSVAYVEKLREAAQRATTPRPLPASQQPADHALDGRLCPSTQVETTPAASHTPPSAPKPTAPNKNPAPRQRRMDLPSLRQPKHTDHKKPAVMMPDTTLSSSLNFGSSILSLPSDRGATATTPTTATPTSVPQSSSEIIRNRGQYSLRAAATLPPNNWPEQERAQHYVSLMLTSIGRLQHLVDPKTLNSRLLKTYRVGMPDVCAEALWYVELLLVFAIGQLLEGHSTAALGRQPGCVYFQEAMDLLPNLYTLREAGTLGIEILALVTFFLQCSNQKEDAYVHCGTALRLAMVHRLYRQDHLASLPVSERAHRCRLWWTVYMQERRLAAATGQPVTVEDYMITAEMPTPVPGFSSPEPLVVNIKLARVTGDIMTNIYGAKRLTDKEFVLSIQKILSTLDDISNAMPLEHALDLSQELYVTRTSATLHLMLYQATMLVTRPILLYLAKLKYETGGDKEAPAVTPVLLKISSMCVEAADRTLRVLFALQQQQILAKFGFFDLDATFTVAFISLLAVCLSPPGSRTASSHDGVIGAYEILGHFAAHGNEAASKRMVDVEKMCENLGIQIGHLKRAPPGQYAEYNIDEADAVHGDSSWPPREQVADSATQQDGMSMAGHELDGPAFLDQTLPEYLDFEDASLANRLAEEGNSLGLTGVIDMDWEMLLQPNLCGNSWDTL</sequence>
<evidence type="ECO:0000313" key="9">
    <source>
        <dbReference type="Proteomes" id="UP000825890"/>
    </source>
</evidence>
<dbReference type="InterPro" id="IPR051127">
    <property type="entry name" value="Fungal_SecMet_Regulators"/>
</dbReference>
<dbReference type="GO" id="GO:0008270">
    <property type="term" value="F:zinc ion binding"/>
    <property type="evidence" value="ECO:0007669"/>
    <property type="project" value="InterPro"/>
</dbReference>
<dbReference type="PANTHER" id="PTHR47424:SF3">
    <property type="entry name" value="REGULATORY PROTEIN GAL4"/>
    <property type="match status" value="1"/>
</dbReference>
<organism evidence="8 9">
    <name type="scientific">Cercospora kikuchii</name>
    <dbReference type="NCBI Taxonomy" id="84275"/>
    <lineage>
        <taxon>Eukaryota</taxon>
        <taxon>Fungi</taxon>
        <taxon>Dikarya</taxon>
        <taxon>Ascomycota</taxon>
        <taxon>Pezizomycotina</taxon>
        <taxon>Dothideomycetes</taxon>
        <taxon>Dothideomycetidae</taxon>
        <taxon>Mycosphaerellales</taxon>
        <taxon>Mycosphaerellaceae</taxon>
        <taxon>Cercospora</taxon>
    </lineage>
</organism>
<reference evidence="8 9" key="1">
    <citation type="submission" date="2021-01" db="EMBL/GenBank/DDBJ databases">
        <title>Cercospora kikuchii MAFF 305040 whole genome shotgun sequence.</title>
        <authorList>
            <person name="Kashiwa T."/>
            <person name="Suzuki T."/>
        </authorList>
    </citation>
    <scope>NUCLEOTIDE SEQUENCE [LARGE SCALE GENOMIC DNA]</scope>
    <source>
        <strain evidence="8 9">MAFF 305040</strain>
    </source>
</reference>
<feature type="domain" description="Zn(2)-C6 fungal-type" evidence="7">
    <location>
        <begin position="15"/>
        <end position="44"/>
    </location>
</feature>
<dbReference type="GO" id="GO:0000981">
    <property type="term" value="F:DNA-binding transcription factor activity, RNA polymerase II-specific"/>
    <property type="evidence" value="ECO:0007669"/>
    <property type="project" value="InterPro"/>
</dbReference>
<feature type="compositionally biased region" description="Low complexity" evidence="6">
    <location>
        <begin position="165"/>
        <end position="180"/>
    </location>
</feature>
<evidence type="ECO:0000313" key="8">
    <source>
        <dbReference type="EMBL" id="GIZ44078.1"/>
    </source>
</evidence>
<dbReference type="Pfam" id="PF00172">
    <property type="entry name" value="Zn_clus"/>
    <property type="match status" value="1"/>
</dbReference>
<name>A0A9P3CJV4_9PEZI</name>
<comment type="caution">
    <text evidence="8">The sequence shown here is derived from an EMBL/GenBank/DDBJ whole genome shotgun (WGS) entry which is preliminary data.</text>
</comment>
<evidence type="ECO:0000256" key="5">
    <source>
        <dbReference type="ARBA" id="ARBA00023242"/>
    </source>
</evidence>
<dbReference type="InterPro" id="IPR001138">
    <property type="entry name" value="Zn2Cys6_DnaBD"/>
</dbReference>
<evidence type="ECO:0000256" key="2">
    <source>
        <dbReference type="ARBA" id="ARBA00023015"/>
    </source>
</evidence>
<dbReference type="EMBL" id="BOLY01000004">
    <property type="protein sequence ID" value="GIZ44078.1"/>
    <property type="molecule type" value="Genomic_DNA"/>
</dbReference>
<dbReference type="Pfam" id="PF04082">
    <property type="entry name" value="Fungal_trans"/>
    <property type="match status" value="1"/>
</dbReference>
<keyword evidence="3" id="KW-0238">DNA-binding</keyword>
<dbReference type="Proteomes" id="UP000825890">
    <property type="component" value="Unassembled WGS sequence"/>
</dbReference>
<dbReference type="PROSITE" id="PS00463">
    <property type="entry name" value="ZN2_CY6_FUNGAL_1"/>
    <property type="match status" value="1"/>
</dbReference>
<keyword evidence="4" id="KW-0804">Transcription</keyword>
<dbReference type="GeneID" id="68292862"/>
<proteinExistence type="predicted"/>
<dbReference type="InterPro" id="IPR036864">
    <property type="entry name" value="Zn2-C6_fun-type_DNA-bd_sf"/>
</dbReference>
<feature type="region of interest" description="Disordered" evidence="6">
    <location>
        <begin position="165"/>
        <end position="188"/>
    </location>
</feature>
<accession>A0A9P3CJV4</accession>
<dbReference type="PANTHER" id="PTHR47424">
    <property type="entry name" value="REGULATORY PROTEIN GAL4"/>
    <property type="match status" value="1"/>
</dbReference>
<dbReference type="OrthoDB" id="3266505at2759"/>
<evidence type="ECO:0000259" key="7">
    <source>
        <dbReference type="PROSITE" id="PS50048"/>
    </source>
</evidence>
<dbReference type="InterPro" id="IPR007219">
    <property type="entry name" value="XnlR_reg_dom"/>
</dbReference>
<evidence type="ECO:0000256" key="3">
    <source>
        <dbReference type="ARBA" id="ARBA00023125"/>
    </source>
</evidence>
<keyword evidence="9" id="KW-1185">Reference proteome</keyword>
<dbReference type="SMART" id="SM00066">
    <property type="entry name" value="GAL4"/>
    <property type="match status" value="1"/>
</dbReference>